<evidence type="ECO:0000313" key="3">
    <source>
        <dbReference type="Proteomes" id="UP001059893"/>
    </source>
</evidence>
<gene>
    <name evidence="2" type="ORF">MCOR33_011739</name>
</gene>
<reference evidence="2" key="1">
    <citation type="submission" date="2021-01" db="EMBL/GenBank/DDBJ databases">
        <title>Deciphering the adaptive evolutionary patterns associated with biogeogrpahic diversity in the finger millet blast pathogen Magnaporthe oryzae in Eastern Africa.</title>
        <authorList>
            <person name="Onyema G."/>
            <person name="Shittu T.A."/>
            <person name="Dodsworth S."/>
            <person name="Devilliers S."/>
            <person name="Muthumeenakshi S."/>
            <person name="Sreenivasaprasad S."/>
        </authorList>
    </citation>
    <scope>NUCLEOTIDE SEQUENCE</scope>
    <source>
        <strain evidence="2">D15/s37</strain>
    </source>
</reference>
<comment type="caution">
    <text evidence="2">The sequence shown here is derived from an EMBL/GenBank/DDBJ whole genome shotgun (WGS) entry which is preliminary data.</text>
</comment>
<accession>A0ABQ8N1R7</accession>
<sequence>MQGWPMVLVEHGRCQPSGTALISDQRLPRMMPCRSRCGCRSASLSSWVSTTRQGSVIKGTCQSTASTDPYKRRTSRCRQSI</sequence>
<evidence type="ECO:0000313" key="2">
    <source>
        <dbReference type="EMBL" id="KAI6289720.1"/>
    </source>
</evidence>
<proteinExistence type="predicted"/>
<feature type="region of interest" description="Disordered" evidence="1">
    <location>
        <begin position="61"/>
        <end position="81"/>
    </location>
</feature>
<organism evidence="2 3">
    <name type="scientific">Pyricularia grisea</name>
    <name type="common">Crabgrass-specific blast fungus</name>
    <name type="synonym">Magnaporthe grisea</name>
    <dbReference type="NCBI Taxonomy" id="148305"/>
    <lineage>
        <taxon>Eukaryota</taxon>
        <taxon>Fungi</taxon>
        <taxon>Dikarya</taxon>
        <taxon>Ascomycota</taxon>
        <taxon>Pezizomycotina</taxon>
        <taxon>Sordariomycetes</taxon>
        <taxon>Sordariomycetidae</taxon>
        <taxon>Magnaporthales</taxon>
        <taxon>Pyriculariaceae</taxon>
        <taxon>Pyricularia</taxon>
    </lineage>
</organism>
<protein>
    <submittedName>
        <fullName evidence="2">Uncharacterized protein</fullName>
    </submittedName>
</protein>
<dbReference type="Proteomes" id="UP001059893">
    <property type="component" value="Unassembled WGS sequence"/>
</dbReference>
<evidence type="ECO:0000256" key="1">
    <source>
        <dbReference type="SAM" id="MobiDB-lite"/>
    </source>
</evidence>
<keyword evidence="3" id="KW-1185">Reference proteome</keyword>
<name>A0ABQ8N1R7_PYRGI</name>
<feature type="compositionally biased region" description="Basic residues" evidence="1">
    <location>
        <begin position="72"/>
        <end position="81"/>
    </location>
</feature>
<dbReference type="EMBL" id="JABSND010000645">
    <property type="protein sequence ID" value="KAI6289720.1"/>
    <property type="molecule type" value="Genomic_DNA"/>
</dbReference>